<dbReference type="GeneID" id="5788373"/>
<evidence type="ECO:0000313" key="2">
    <source>
        <dbReference type="Proteomes" id="UP000243425"/>
    </source>
</evidence>
<dbReference type="EMBL" id="DQ158856">
    <property type="protein sequence ID" value="ABA27240.1"/>
    <property type="molecule type" value="Genomic_DNA"/>
</dbReference>
<dbReference type="AlphaFoldDB" id="Q3LWC5"/>
<sequence length="544" mass="65047">MTSFIIYLVKWIVFHKIDLFRRTQFNFKKGSLAFIAKVRNLSEPGWYYLSNNTKIVVKFNKLLSLTKNSNLKYSIQVYKKKLSFFFRILNDIDKACKKPSEYYNCNFFLLTGLKGHGKKLFLSSLSKITNLTVISFSSINQMNCILSSSIIKLISFNARINQNRSTILYLDDSRVDLLKVLNFIKNNGFDKWALSLLKQKRIMIFVDIDFYSGLINYNTRFDVLSFSTLNLKKRLKFLHFIKYKDIDRLFVSAYHTFNNSFLQTSRITYDSKNLKNSLEKSYSAMNKCKNMTNICKNEKLTWNDSAEMRLLYFLLKKKLFSNLFICISSTAHTRDLKLQRYFNSLGVYTFEFKNKSAFYFKFVAYFSNKLSYPRPLQHLAYAIKDFNLKSIMEKSIFKNKKLLKNFFYFIHFLKILNVKYKIFLYLVSTDENALTERYMHNLNIGNIVMLLRKNQTTTKRITTHRFSNTEYCCFWYLKYLFKIKCLYNSSQRLDKNPMTLRINTILAELLVRNGVIMNIDKVRNTRIFYKYMIYFKYYMGLRYK</sequence>
<dbReference type="Proteomes" id="UP000243425">
    <property type="component" value="Nucleomorph 1"/>
</dbReference>
<protein>
    <submittedName>
        <fullName evidence="1">Uncharacterized protein</fullName>
    </submittedName>
</protein>
<keyword evidence="1" id="KW-0542">Nucleomorph</keyword>
<name>Q3LWC5_BIGNA</name>
<accession>Q3LWC5</accession>
<reference evidence="1 2" key="1">
    <citation type="journal article" date="2006" name="Proc. Natl. Acad. Sci. U.S.A.">
        <title>Complete nucleotide sequence of the chlorarachniophyte nucleomorph: nature's smallest nucleus.</title>
        <authorList>
            <person name="Gilson P.R."/>
            <person name="Su V."/>
            <person name="Slamovits C.H."/>
            <person name="Reith M.E."/>
            <person name="Keeling P.J."/>
            <person name="McFadden G.I."/>
        </authorList>
    </citation>
    <scope>NUCLEOTIDE SEQUENCE [LARGE SCALE GENOMIC DNA]</scope>
    <source>
        <strain evidence="2">CCMP621</strain>
    </source>
</reference>
<organism evidence="1 2">
    <name type="scientific">Bigelowiella natans</name>
    <name type="common">Pedinomonas minutissima</name>
    <name type="synonym">Chlorarachnion sp. (strain CCMP621)</name>
    <dbReference type="NCBI Taxonomy" id="227086"/>
    <lineage>
        <taxon>Eukaryota</taxon>
        <taxon>Sar</taxon>
        <taxon>Rhizaria</taxon>
        <taxon>Cercozoa</taxon>
        <taxon>Chlorarachniophyceae</taxon>
        <taxon>Bigelowiella</taxon>
    </lineage>
</organism>
<geneLocation type="nucleomorph" evidence="1"/>
<dbReference type="RefSeq" id="XP_001712852.1">
    <property type="nucleotide sequence ID" value="XM_001712800.1"/>
</dbReference>
<evidence type="ECO:0000313" key="1">
    <source>
        <dbReference type="EMBL" id="ABA27240.1"/>
    </source>
</evidence>
<proteinExistence type="predicted"/>